<name>A0A088B335_9HYPH</name>
<evidence type="ECO:0000259" key="1">
    <source>
        <dbReference type="SMART" id="SM00471"/>
    </source>
</evidence>
<dbReference type="SMART" id="SM00471">
    <property type="entry name" value="HDc"/>
    <property type="match status" value="1"/>
</dbReference>
<dbReference type="SUPFAM" id="SSF109604">
    <property type="entry name" value="HD-domain/PDEase-like"/>
    <property type="match status" value="1"/>
</dbReference>
<proteinExistence type="predicted"/>
<dbReference type="RefSeq" id="WP_430754788.1">
    <property type="nucleotide sequence ID" value="NZ_JX627580.1"/>
</dbReference>
<feature type="domain" description="HD/PDEase" evidence="1">
    <location>
        <begin position="71"/>
        <end position="223"/>
    </location>
</feature>
<accession>A0A088B335</accession>
<keyword evidence="2" id="KW-0378">Hydrolase</keyword>
<organism evidence="2">
    <name type="scientific">Methylobacterium oryzae CBMB20</name>
    <dbReference type="NCBI Taxonomy" id="693986"/>
    <lineage>
        <taxon>Bacteria</taxon>
        <taxon>Pseudomonadati</taxon>
        <taxon>Pseudomonadota</taxon>
        <taxon>Alphaproteobacteria</taxon>
        <taxon>Hyphomicrobiales</taxon>
        <taxon>Methylobacteriaceae</taxon>
        <taxon>Methylobacterium</taxon>
    </lineage>
</organism>
<dbReference type="AlphaFoldDB" id="A0A088B335"/>
<keyword evidence="2" id="KW-0614">Plasmid</keyword>
<dbReference type="GO" id="GO:0016787">
    <property type="term" value="F:hydrolase activity"/>
    <property type="evidence" value="ECO:0007669"/>
    <property type="project" value="UniProtKB-KW"/>
</dbReference>
<gene>
    <name evidence="2" type="ORF">MOC_1p0133</name>
</gene>
<reference evidence="2" key="1">
    <citation type="journal article" date="2014" name="PLoS ONE">
        <title>Genome Information of Methylobacterium oryzae, a Plant-Probiotic Methylotroph in the Phyllosphere.</title>
        <authorList>
            <person name="Kwak M.J."/>
            <person name="Jeong H."/>
            <person name="Madhaiyan M."/>
            <person name="Lee Y."/>
            <person name="Sa T.M."/>
            <person name="Oh T.K."/>
            <person name="Kim J.F."/>
        </authorList>
    </citation>
    <scope>NUCLEOTIDE SEQUENCE</scope>
    <source>
        <strain evidence="2">CBMB20</strain>
        <plasmid evidence="2">pMOC1</plasmid>
    </source>
</reference>
<dbReference type="Gene3D" id="1.10.3210.10">
    <property type="entry name" value="Hypothetical protein af1432"/>
    <property type="match status" value="1"/>
</dbReference>
<dbReference type="CDD" id="cd00077">
    <property type="entry name" value="HDc"/>
    <property type="match status" value="1"/>
</dbReference>
<dbReference type="EMBL" id="JX627580">
    <property type="protein sequence ID" value="AGO88371.1"/>
    <property type="molecule type" value="Genomic_DNA"/>
</dbReference>
<dbReference type="InterPro" id="IPR003607">
    <property type="entry name" value="HD/PDEase_dom"/>
</dbReference>
<geneLocation type="plasmid" evidence="2">
    <name>pMOC1</name>
</geneLocation>
<evidence type="ECO:0000313" key="2">
    <source>
        <dbReference type="EMBL" id="AGO88371.1"/>
    </source>
</evidence>
<sequence length="302" mass="33316">MTGGREASLVGVPRGREVPPMFDTTKVVANALGEHLALTYQRTFGSREPRYAEIIEASARLTIERIVGSDALYHDGDHTILVTLVAQDILRGRFLQRGVTPEDWLHMILAALYHDIGYVRGVCAGDRANAFVIDAQGTTVGLPRGASDAALTPHHIERSKLAVQERFGTHNIVDAGRVIRAIELTRFPVPEDDEHRETGTEAGLLRAADLIGQLGDPLYPRKLNALFHEFVEAGLDGQLGYDSPANLAERYPAFFWGKVEPVIGDAVRFLDLTVEGRVWMANLYAHVFAAEHDRRRMGPHPG</sequence>
<protein>
    <submittedName>
        <fullName evidence="2">Metal-dependent phosphohydrolase HD region</fullName>
    </submittedName>
</protein>